<evidence type="ECO:0000313" key="3">
    <source>
        <dbReference type="Proteomes" id="UP000001514"/>
    </source>
</evidence>
<protein>
    <submittedName>
        <fullName evidence="2">Uncharacterized protein</fullName>
    </submittedName>
</protein>
<gene>
    <name evidence="2" type="ORF">SELMODRAFT_451628</name>
</gene>
<name>D8R9Q3_SELML</name>
<dbReference type="EMBL" id="GL377574">
    <property type="protein sequence ID" value="EFJ31189.1"/>
    <property type="molecule type" value="Genomic_DNA"/>
</dbReference>
<feature type="chain" id="PRO_5003121628" evidence="1">
    <location>
        <begin position="21"/>
        <end position="410"/>
    </location>
</feature>
<feature type="signal peptide" evidence="1">
    <location>
        <begin position="1"/>
        <end position="20"/>
    </location>
</feature>
<dbReference type="AlphaFoldDB" id="D8R9Q3"/>
<sequence>MRLWSALVLWVLLAALLSTADRRIAEWRGVSTESSSSRWQRFRIQLPTLADGVSFGYIVDDSSSLVDSAASWLRRAADRVSGAFWGFVDFLERSRRDFYSKINDLVLPARSSFRSPFGNSGATEPLAAVIPEPPTISHTHDLRERLYLAADKAIKAFSFYDRPGSCLSAVDGELPVLREMVKHELGAGVCGAAEVDHEFCKVFNIDKEMTVDMVFSILNVNPVDVVARHVEQKRHCHSEFGAGHWQKNALALGHMFHESNKFATAIVDSPEESYQHAASLSRLGQERVPLICKSTRCPDVLQACHLRKKHPNVFAALFSSTFRPWDIARGDTLAPRRLVRYRRAMLFPRMPVMGIQVYSDSRVVTTLVAFGTLSLDKPIERPAAVPQIRKRETDEPVIRMNAKSAGAAAM</sequence>
<reference evidence="2 3" key="1">
    <citation type="journal article" date="2011" name="Science">
        <title>The Selaginella genome identifies genetic changes associated with the evolution of vascular plants.</title>
        <authorList>
            <person name="Banks J.A."/>
            <person name="Nishiyama T."/>
            <person name="Hasebe M."/>
            <person name="Bowman J.L."/>
            <person name="Gribskov M."/>
            <person name="dePamphilis C."/>
            <person name="Albert V.A."/>
            <person name="Aono N."/>
            <person name="Aoyama T."/>
            <person name="Ambrose B.A."/>
            <person name="Ashton N.W."/>
            <person name="Axtell M.J."/>
            <person name="Barker E."/>
            <person name="Barker M.S."/>
            <person name="Bennetzen J.L."/>
            <person name="Bonawitz N.D."/>
            <person name="Chapple C."/>
            <person name="Cheng C."/>
            <person name="Correa L.G."/>
            <person name="Dacre M."/>
            <person name="DeBarry J."/>
            <person name="Dreyer I."/>
            <person name="Elias M."/>
            <person name="Engstrom E.M."/>
            <person name="Estelle M."/>
            <person name="Feng L."/>
            <person name="Finet C."/>
            <person name="Floyd S.K."/>
            <person name="Frommer W.B."/>
            <person name="Fujita T."/>
            <person name="Gramzow L."/>
            <person name="Gutensohn M."/>
            <person name="Harholt J."/>
            <person name="Hattori M."/>
            <person name="Heyl A."/>
            <person name="Hirai T."/>
            <person name="Hiwatashi Y."/>
            <person name="Ishikawa M."/>
            <person name="Iwata M."/>
            <person name="Karol K.G."/>
            <person name="Koehler B."/>
            <person name="Kolukisaoglu U."/>
            <person name="Kubo M."/>
            <person name="Kurata T."/>
            <person name="Lalonde S."/>
            <person name="Li K."/>
            <person name="Li Y."/>
            <person name="Litt A."/>
            <person name="Lyons E."/>
            <person name="Manning G."/>
            <person name="Maruyama T."/>
            <person name="Michael T.P."/>
            <person name="Mikami K."/>
            <person name="Miyazaki S."/>
            <person name="Morinaga S."/>
            <person name="Murata T."/>
            <person name="Mueller-Roeber B."/>
            <person name="Nelson D.R."/>
            <person name="Obara M."/>
            <person name="Oguri Y."/>
            <person name="Olmstead R.G."/>
            <person name="Onodera N."/>
            <person name="Petersen B.L."/>
            <person name="Pils B."/>
            <person name="Prigge M."/>
            <person name="Rensing S.A."/>
            <person name="Riano-Pachon D.M."/>
            <person name="Roberts A.W."/>
            <person name="Sato Y."/>
            <person name="Scheller H.V."/>
            <person name="Schulz B."/>
            <person name="Schulz C."/>
            <person name="Shakirov E.V."/>
            <person name="Shibagaki N."/>
            <person name="Shinohara N."/>
            <person name="Shippen D.E."/>
            <person name="Soerensen I."/>
            <person name="Sotooka R."/>
            <person name="Sugimoto N."/>
            <person name="Sugita M."/>
            <person name="Sumikawa N."/>
            <person name="Tanurdzic M."/>
            <person name="Theissen G."/>
            <person name="Ulvskov P."/>
            <person name="Wakazuki S."/>
            <person name="Weng J.K."/>
            <person name="Willats W.W."/>
            <person name="Wipf D."/>
            <person name="Wolf P.G."/>
            <person name="Yang L."/>
            <person name="Zimmer A.D."/>
            <person name="Zhu Q."/>
            <person name="Mitros T."/>
            <person name="Hellsten U."/>
            <person name="Loque D."/>
            <person name="Otillar R."/>
            <person name="Salamov A."/>
            <person name="Schmutz J."/>
            <person name="Shapiro H."/>
            <person name="Lindquist E."/>
            <person name="Lucas S."/>
            <person name="Rokhsar D."/>
            <person name="Grigoriev I.V."/>
        </authorList>
    </citation>
    <scope>NUCLEOTIDE SEQUENCE [LARGE SCALE GENOMIC DNA]</scope>
</reference>
<proteinExistence type="predicted"/>
<dbReference type="HOGENOM" id="CLU_671573_0_0_1"/>
<dbReference type="InParanoid" id="D8R9Q3"/>
<dbReference type="Gramene" id="EFJ31189">
    <property type="protein sequence ID" value="EFJ31189"/>
    <property type="gene ID" value="SELMODRAFT_451628"/>
</dbReference>
<dbReference type="Proteomes" id="UP000001514">
    <property type="component" value="Unassembled WGS sequence"/>
</dbReference>
<keyword evidence="1" id="KW-0732">Signal</keyword>
<keyword evidence="3" id="KW-1185">Reference proteome</keyword>
<evidence type="ECO:0000313" key="2">
    <source>
        <dbReference type="EMBL" id="EFJ31189.1"/>
    </source>
</evidence>
<accession>D8R9Q3</accession>
<dbReference type="KEGG" id="smo:SELMODRAFT_451628"/>
<organism evidence="3">
    <name type="scientific">Selaginella moellendorffii</name>
    <name type="common">Spikemoss</name>
    <dbReference type="NCBI Taxonomy" id="88036"/>
    <lineage>
        <taxon>Eukaryota</taxon>
        <taxon>Viridiplantae</taxon>
        <taxon>Streptophyta</taxon>
        <taxon>Embryophyta</taxon>
        <taxon>Tracheophyta</taxon>
        <taxon>Lycopodiopsida</taxon>
        <taxon>Selaginellales</taxon>
        <taxon>Selaginellaceae</taxon>
        <taxon>Selaginella</taxon>
    </lineage>
</organism>
<evidence type="ECO:0000256" key="1">
    <source>
        <dbReference type="SAM" id="SignalP"/>
    </source>
</evidence>